<dbReference type="GO" id="GO:0016787">
    <property type="term" value="F:hydrolase activity"/>
    <property type="evidence" value="ECO:0007669"/>
    <property type="project" value="UniProtKB-KW"/>
</dbReference>
<dbReference type="PANTHER" id="PTHR11472">
    <property type="entry name" value="DNA REPAIR DEAD HELICASE RAD3/XP-D SUBFAMILY MEMBER"/>
    <property type="match status" value="1"/>
</dbReference>
<dbReference type="InterPro" id="IPR014013">
    <property type="entry name" value="Helic_SF1/SF2_ATP-bd_DinG/Rad3"/>
</dbReference>
<dbReference type="Pfam" id="PF06733">
    <property type="entry name" value="DEAD_2"/>
    <property type="match status" value="1"/>
</dbReference>
<evidence type="ECO:0000256" key="1">
    <source>
        <dbReference type="ARBA" id="ARBA00022741"/>
    </source>
</evidence>
<dbReference type="EMBL" id="UINC01186981">
    <property type="protein sequence ID" value="SVD99466.1"/>
    <property type="molecule type" value="Genomic_DNA"/>
</dbReference>
<keyword evidence="1" id="KW-0547">Nucleotide-binding</keyword>
<dbReference type="PROSITE" id="PS51193">
    <property type="entry name" value="HELICASE_ATP_BIND_2"/>
    <property type="match status" value="1"/>
</dbReference>
<evidence type="ECO:0000259" key="4">
    <source>
        <dbReference type="PROSITE" id="PS51193"/>
    </source>
</evidence>
<dbReference type="Gene3D" id="3.40.50.300">
    <property type="entry name" value="P-loop containing nucleotide triphosphate hydrolases"/>
    <property type="match status" value="1"/>
</dbReference>
<dbReference type="InterPro" id="IPR010614">
    <property type="entry name" value="RAD3-like_helicase_DEAD"/>
</dbReference>
<reference evidence="5" key="1">
    <citation type="submission" date="2018-05" db="EMBL/GenBank/DDBJ databases">
        <authorList>
            <person name="Lanie J.A."/>
            <person name="Ng W.-L."/>
            <person name="Kazmierczak K.M."/>
            <person name="Andrzejewski T.M."/>
            <person name="Davidsen T.M."/>
            <person name="Wayne K.J."/>
            <person name="Tettelin H."/>
            <person name="Glass J.I."/>
            <person name="Rusch D."/>
            <person name="Podicherti R."/>
            <person name="Tsui H.-C.T."/>
            <person name="Winkler M.E."/>
        </authorList>
    </citation>
    <scope>NUCLEOTIDE SEQUENCE</scope>
</reference>
<keyword evidence="3" id="KW-0067">ATP-binding</keyword>
<accession>A0A382ZV01</accession>
<evidence type="ECO:0000313" key="5">
    <source>
        <dbReference type="EMBL" id="SVD99466.1"/>
    </source>
</evidence>
<dbReference type="AlphaFoldDB" id="A0A382ZV01"/>
<dbReference type="InterPro" id="IPR045028">
    <property type="entry name" value="DinG/Rad3-like"/>
</dbReference>
<dbReference type="GO" id="GO:0003677">
    <property type="term" value="F:DNA binding"/>
    <property type="evidence" value="ECO:0007669"/>
    <property type="project" value="InterPro"/>
</dbReference>
<dbReference type="PANTHER" id="PTHR11472:SF34">
    <property type="entry name" value="REGULATOR OF TELOMERE ELONGATION HELICASE 1"/>
    <property type="match status" value="1"/>
</dbReference>
<protein>
    <recommendedName>
        <fullName evidence="4">Helicase ATP-binding domain-containing protein</fullName>
    </recommendedName>
</protein>
<dbReference type="GO" id="GO:0005524">
    <property type="term" value="F:ATP binding"/>
    <property type="evidence" value="ECO:0007669"/>
    <property type="project" value="UniProtKB-KW"/>
</dbReference>
<evidence type="ECO:0000256" key="2">
    <source>
        <dbReference type="ARBA" id="ARBA00022801"/>
    </source>
</evidence>
<sequence length="255" mass="29011">MTAKTAGQHSAEQAVSAIQNNGAKIRGVTISSKSRTCFNPNLPCDPQYCRYASGYYQRLAPALAELRKSTEHQSKWLIEATARHYTVCPFELALDSARDADVVIADYNYLFEPAVRLKRFFEDQKGDYAALIDEAHNLVERGREMFSASIEKNQLLKILNILKSDHLVLAKRLQAVNRSLLGLKRSHPQLTEKPVGFPLDKLKSVNAKMTLFCQAMEDHLEDFALNPNGALDLYFDFHRFLRIYEQADQRYVAIL</sequence>
<feature type="domain" description="Helicase ATP-binding" evidence="4">
    <location>
        <begin position="1"/>
        <end position="185"/>
    </location>
</feature>
<dbReference type="InterPro" id="IPR027417">
    <property type="entry name" value="P-loop_NTPase"/>
</dbReference>
<feature type="non-terminal residue" evidence="5">
    <location>
        <position position="255"/>
    </location>
</feature>
<keyword evidence="2" id="KW-0378">Hydrolase</keyword>
<dbReference type="Gene3D" id="1.10.275.30">
    <property type="match status" value="1"/>
</dbReference>
<gene>
    <name evidence="5" type="ORF">METZ01_LOCUS452320</name>
</gene>
<proteinExistence type="predicted"/>
<organism evidence="5">
    <name type="scientific">marine metagenome</name>
    <dbReference type="NCBI Taxonomy" id="408172"/>
    <lineage>
        <taxon>unclassified sequences</taxon>
        <taxon>metagenomes</taxon>
        <taxon>ecological metagenomes</taxon>
    </lineage>
</organism>
<evidence type="ECO:0000256" key="3">
    <source>
        <dbReference type="ARBA" id="ARBA00022840"/>
    </source>
</evidence>
<dbReference type="GO" id="GO:0003678">
    <property type="term" value="F:DNA helicase activity"/>
    <property type="evidence" value="ECO:0007669"/>
    <property type="project" value="InterPro"/>
</dbReference>
<name>A0A382ZV01_9ZZZZ</name>